<protein>
    <recommendedName>
        <fullName evidence="2">non-specific serine/threonine protein kinase</fullName>
        <ecNumber evidence="2">2.7.11.1</ecNumber>
    </recommendedName>
</protein>
<dbReference type="PROSITE" id="PS50297">
    <property type="entry name" value="ANK_REP_REGION"/>
    <property type="match status" value="1"/>
</dbReference>
<dbReference type="GO" id="GO:0016301">
    <property type="term" value="F:kinase activity"/>
    <property type="evidence" value="ECO:0007669"/>
    <property type="project" value="UniProtKB-KW"/>
</dbReference>
<dbReference type="Gene3D" id="3.40.50.300">
    <property type="entry name" value="P-loop containing nucleotide triphosphate hydrolases"/>
    <property type="match status" value="2"/>
</dbReference>
<evidence type="ECO:0000256" key="11">
    <source>
        <dbReference type="ARBA" id="ARBA00048679"/>
    </source>
</evidence>
<dbReference type="PROSITE" id="PS50088">
    <property type="entry name" value="ANK_REPEAT"/>
    <property type="match status" value="1"/>
</dbReference>
<keyword evidence="9 12" id="KW-0342">GTP-binding</keyword>
<dbReference type="SUPFAM" id="SSF52540">
    <property type="entry name" value="P-loop containing nucleoside triphosphate hydrolases"/>
    <property type="match status" value="1"/>
</dbReference>
<feature type="binding site" evidence="13">
    <location>
        <position position="184"/>
    </location>
    <ligand>
        <name>Mg(2+)</name>
        <dbReference type="ChEBI" id="CHEBI:18420"/>
    </ligand>
</feature>
<dbReference type="OrthoDB" id="5962960at2759"/>
<evidence type="ECO:0000256" key="10">
    <source>
        <dbReference type="ARBA" id="ARBA00047899"/>
    </source>
</evidence>
<dbReference type="InterPro" id="IPR002110">
    <property type="entry name" value="Ankyrin_rpt"/>
</dbReference>
<dbReference type="EMBL" id="UYJE01001433">
    <property type="protein sequence ID" value="VDI02043.1"/>
    <property type="molecule type" value="Genomic_DNA"/>
</dbReference>
<evidence type="ECO:0000256" key="4">
    <source>
        <dbReference type="ARBA" id="ARBA00022737"/>
    </source>
</evidence>
<dbReference type="GO" id="GO:0003924">
    <property type="term" value="F:GTPase activity"/>
    <property type="evidence" value="ECO:0007669"/>
    <property type="project" value="InterPro"/>
</dbReference>
<evidence type="ECO:0000256" key="9">
    <source>
        <dbReference type="ARBA" id="ARBA00023134"/>
    </source>
</evidence>
<evidence type="ECO:0000256" key="1">
    <source>
        <dbReference type="ARBA" id="ARBA00001946"/>
    </source>
</evidence>
<dbReference type="Pfam" id="PF00025">
    <property type="entry name" value="Arf"/>
    <property type="match status" value="1"/>
</dbReference>
<dbReference type="PANTHER" id="PTHR24198:SF165">
    <property type="entry name" value="ANKYRIN REPEAT-CONTAINING PROTEIN-RELATED"/>
    <property type="match status" value="1"/>
</dbReference>
<feature type="domain" description="Roc" evidence="15">
    <location>
        <begin position="147"/>
        <end position="475"/>
    </location>
</feature>
<dbReference type="Gene3D" id="1.25.40.20">
    <property type="entry name" value="Ankyrin repeat-containing domain"/>
    <property type="match status" value="1"/>
</dbReference>
<dbReference type="InterPro" id="IPR032171">
    <property type="entry name" value="COR-A"/>
</dbReference>
<keyword evidence="17" id="KW-1185">Reference proteome</keyword>
<comment type="catalytic activity">
    <reaction evidence="10">
        <text>L-threonyl-[protein] + ATP = O-phospho-L-threonyl-[protein] + ADP + H(+)</text>
        <dbReference type="Rhea" id="RHEA:46608"/>
        <dbReference type="Rhea" id="RHEA-COMP:11060"/>
        <dbReference type="Rhea" id="RHEA-COMP:11605"/>
        <dbReference type="ChEBI" id="CHEBI:15378"/>
        <dbReference type="ChEBI" id="CHEBI:30013"/>
        <dbReference type="ChEBI" id="CHEBI:30616"/>
        <dbReference type="ChEBI" id="CHEBI:61977"/>
        <dbReference type="ChEBI" id="CHEBI:456216"/>
        <dbReference type="EC" id="2.7.11.1"/>
    </reaction>
</comment>
<evidence type="ECO:0000256" key="12">
    <source>
        <dbReference type="PIRSR" id="PIRSR606689-1"/>
    </source>
</evidence>
<dbReference type="EC" id="2.7.11.1" evidence="2"/>
<accession>A0A8B6CB27</accession>
<feature type="binding site" evidence="12">
    <location>
        <begin position="160"/>
        <end position="167"/>
    </location>
    <ligand>
        <name>GTP</name>
        <dbReference type="ChEBI" id="CHEBI:37565"/>
    </ligand>
</feature>
<keyword evidence="4" id="KW-0677">Repeat</keyword>
<dbReference type="InterPro" id="IPR027417">
    <property type="entry name" value="P-loop_NTPase"/>
</dbReference>
<keyword evidence="6" id="KW-0418">Kinase</keyword>
<dbReference type="AlphaFoldDB" id="A0A8B6CB27"/>
<dbReference type="InterPro" id="IPR036388">
    <property type="entry name" value="WH-like_DNA-bd_sf"/>
</dbReference>
<keyword evidence="13" id="KW-0479">Metal-binding</keyword>
<feature type="binding site" evidence="13">
    <location>
        <position position="167"/>
    </location>
    <ligand>
        <name>Mg(2+)</name>
        <dbReference type="ChEBI" id="CHEBI:18420"/>
    </ligand>
</feature>
<dbReference type="GO" id="GO:0005524">
    <property type="term" value="F:ATP binding"/>
    <property type="evidence" value="ECO:0007669"/>
    <property type="project" value="UniProtKB-KW"/>
</dbReference>
<dbReference type="SUPFAM" id="SSF48403">
    <property type="entry name" value="Ankyrin repeat"/>
    <property type="match status" value="1"/>
</dbReference>
<evidence type="ECO:0000256" key="2">
    <source>
        <dbReference type="ARBA" id="ARBA00012513"/>
    </source>
</evidence>
<evidence type="ECO:0000256" key="3">
    <source>
        <dbReference type="ARBA" id="ARBA00022679"/>
    </source>
</evidence>
<sequence length="1061" mass="123315">MEDWNMKLLLAAMEGRQEDTKLCIENGANINYKKSGRTALHVAAENGQLQVTRYLIEQVGISPLVKTYKDETPCDLAVAKLKDYRRNKEVIEYLQSLISSDGQYDSLKISGKEQETPTVEDDIVPTEIKLMADKRSVPLYLKLLESGSEKKRDIRLVIVGKKGAGKTSLIKRLFSEENIDVTSTNGIEIHTIKCKSMSDDGIWNKIDGTDKETETHARLLKQYKGTIDASVKDGTHEAVKDNTLITVLYRRIEESKESDTVSQQPEILKPPVYIKSTVKSSVATESTVKLPVTNPNQSIEQAKKDIKNMLKTNFDLLDKEEYATLLLWDFAGDEEFYHTHQTFLSPDAIYLVVTKLNEADDKKAQDLFRLWMDSIHCYCRLDVDKSTSDDNKITSDNLDPPVVIVGTWKDAVISEEEEEEEVEDACRKQILTYTENMSNDERGHIRCEFLISNTEDDNTVFQQIRQYIVSLAKAMRTWNTEYPLKFIELEQRLQEKTKELSIISYQEIKHISTEMTNPLNDDELMLYLMFHHEIRALVYFKDLPDYIILDTQWLSDAFKCIVTADKFRACSIKNQEQWKEFLCRGKLHWEVVEDIFKLEQDILYKHKDHVLNVMEKFDIIIRPNILDRDNADAKPCYYVPCIIKEEPECDIYEMFNVTKDICKKSTWLYFKFRFLPPHLINHLIASLSRKYDVAEVATKQKKRQIALFRGFAVFELQKTTKLRKLLVMKCPNAIQIQVWQFGKLVERGLFKYIADFVTEEIIKIITTRFKMSNVKFEKKWECGQSKPESVTGSFDFSEDQETIYYCETCTTIHEFTGEWSFDVRIRVEAGERVFSHDNEGATGTASSAGFTKEEINSTKMGMIVLNILADALYDLLKPDKPHLRPRSDCDITYLYSEHRKLNKHIPSNSWGGTWQTIQNTDIAIGDDIERIRLTRNELQHSRIFELEDIRFIELCNILSDLLTRFDQHNTPTRLYTDELKDILAKTISAEEIKTIENEILANIKLKLMRVSELCRVQRFGTGKLRHMKKTNHDFKLELEKNRFQLLKQRKCNSMGERETVD</sequence>
<evidence type="ECO:0000256" key="13">
    <source>
        <dbReference type="PIRSR" id="PIRSR606689-2"/>
    </source>
</evidence>
<name>A0A8B6CB27_MYTGA</name>
<dbReference type="GO" id="GO:0046872">
    <property type="term" value="F:metal ion binding"/>
    <property type="evidence" value="ECO:0007669"/>
    <property type="project" value="UniProtKB-KW"/>
</dbReference>
<dbReference type="Proteomes" id="UP000596742">
    <property type="component" value="Unassembled WGS sequence"/>
</dbReference>
<evidence type="ECO:0000259" key="15">
    <source>
        <dbReference type="PROSITE" id="PS51424"/>
    </source>
</evidence>
<dbReference type="GO" id="GO:0005525">
    <property type="term" value="F:GTP binding"/>
    <property type="evidence" value="ECO:0007669"/>
    <property type="project" value="UniProtKB-KW"/>
</dbReference>
<comment type="cofactor">
    <cofactor evidence="1">
        <name>Mg(2+)</name>
        <dbReference type="ChEBI" id="CHEBI:18420"/>
    </cofactor>
</comment>
<feature type="repeat" description="ANK" evidence="14">
    <location>
        <begin position="35"/>
        <end position="57"/>
    </location>
</feature>
<dbReference type="InterPro" id="IPR020859">
    <property type="entry name" value="ROC"/>
</dbReference>
<dbReference type="Gene3D" id="1.10.10.10">
    <property type="entry name" value="Winged helix-like DNA-binding domain superfamily/Winged helix DNA-binding domain"/>
    <property type="match status" value="1"/>
</dbReference>
<evidence type="ECO:0000313" key="17">
    <source>
        <dbReference type="Proteomes" id="UP000596742"/>
    </source>
</evidence>
<dbReference type="Pfam" id="PF16095">
    <property type="entry name" value="COR-A"/>
    <property type="match status" value="1"/>
</dbReference>
<evidence type="ECO:0000256" key="6">
    <source>
        <dbReference type="ARBA" id="ARBA00022777"/>
    </source>
</evidence>
<evidence type="ECO:0000256" key="7">
    <source>
        <dbReference type="ARBA" id="ARBA00022840"/>
    </source>
</evidence>
<evidence type="ECO:0000313" key="16">
    <source>
        <dbReference type="EMBL" id="VDI02043.1"/>
    </source>
</evidence>
<comment type="catalytic activity">
    <reaction evidence="11">
        <text>L-seryl-[protein] + ATP = O-phospho-L-seryl-[protein] + ADP + H(+)</text>
        <dbReference type="Rhea" id="RHEA:17989"/>
        <dbReference type="Rhea" id="RHEA-COMP:9863"/>
        <dbReference type="Rhea" id="RHEA-COMP:11604"/>
        <dbReference type="ChEBI" id="CHEBI:15378"/>
        <dbReference type="ChEBI" id="CHEBI:29999"/>
        <dbReference type="ChEBI" id="CHEBI:30616"/>
        <dbReference type="ChEBI" id="CHEBI:83421"/>
        <dbReference type="ChEBI" id="CHEBI:456216"/>
        <dbReference type="EC" id="2.7.11.1"/>
    </reaction>
</comment>
<dbReference type="Pfam" id="PF13637">
    <property type="entry name" value="Ank_4"/>
    <property type="match status" value="1"/>
</dbReference>
<gene>
    <name evidence="16" type="ORF">MGAL_10B089468</name>
</gene>
<keyword evidence="8 14" id="KW-0040">ANK repeat</keyword>
<proteinExistence type="predicted"/>
<dbReference type="InterPro" id="IPR036770">
    <property type="entry name" value="Ankyrin_rpt-contain_sf"/>
</dbReference>
<dbReference type="SMART" id="SM00248">
    <property type="entry name" value="ANK"/>
    <property type="match status" value="3"/>
</dbReference>
<organism evidence="16 17">
    <name type="scientific">Mytilus galloprovincialis</name>
    <name type="common">Mediterranean mussel</name>
    <dbReference type="NCBI Taxonomy" id="29158"/>
    <lineage>
        <taxon>Eukaryota</taxon>
        <taxon>Metazoa</taxon>
        <taxon>Spiralia</taxon>
        <taxon>Lophotrochozoa</taxon>
        <taxon>Mollusca</taxon>
        <taxon>Bivalvia</taxon>
        <taxon>Autobranchia</taxon>
        <taxon>Pteriomorphia</taxon>
        <taxon>Mytilida</taxon>
        <taxon>Mytiloidea</taxon>
        <taxon>Mytilidae</taxon>
        <taxon>Mytilinae</taxon>
        <taxon>Mytilus</taxon>
    </lineage>
</organism>
<comment type="caution">
    <text evidence="16">The sequence shown here is derived from an EMBL/GenBank/DDBJ whole genome shotgun (WGS) entry which is preliminary data.</text>
</comment>
<keyword evidence="7" id="KW-0067">ATP-binding</keyword>
<keyword evidence="5 12" id="KW-0547">Nucleotide-binding</keyword>
<keyword evidence="13" id="KW-0460">Magnesium</keyword>
<evidence type="ECO:0000256" key="8">
    <source>
        <dbReference type="ARBA" id="ARBA00023043"/>
    </source>
</evidence>
<dbReference type="PANTHER" id="PTHR24198">
    <property type="entry name" value="ANKYRIN REPEAT AND PROTEIN KINASE DOMAIN-CONTAINING PROTEIN"/>
    <property type="match status" value="1"/>
</dbReference>
<dbReference type="PROSITE" id="PS51424">
    <property type="entry name" value="ROC"/>
    <property type="match status" value="1"/>
</dbReference>
<evidence type="ECO:0000256" key="5">
    <source>
        <dbReference type="ARBA" id="ARBA00022741"/>
    </source>
</evidence>
<keyword evidence="3" id="KW-0808">Transferase</keyword>
<dbReference type="InterPro" id="IPR006689">
    <property type="entry name" value="Small_GTPase_ARF/SAR"/>
</dbReference>
<dbReference type="Pfam" id="PF08477">
    <property type="entry name" value="Roc"/>
    <property type="match status" value="1"/>
</dbReference>
<reference evidence="16" key="1">
    <citation type="submission" date="2018-11" db="EMBL/GenBank/DDBJ databases">
        <authorList>
            <person name="Alioto T."/>
            <person name="Alioto T."/>
        </authorList>
    </citation>
    <scope>NUCLEOTIDE SEQUENCE</scope>
</reference>
<evidence type="ECO:0000256" key="14">
    <source>
        <dbReference type="PROSITE-ProRule" id="PRU00023"/>
    </source>
</evidence>